<evidence type="ECO:0000313" key="4">
    <source>
        <dbReference type="Proteomes" id="UP001159427"/>
    </source>
</evidence>
<accession>A0ABN8S415</accession>
<name>A0ABN8S415_9CNID</name>
<organism evidence="3 4">
    <name type="scientific">Porites evermanni</name>
    <dbReference type="NCBI Taxonomy" id="104178"/>
    <lineage>
        <taxon>Eukaryota</taxon>
        <taxon>Metazoa</taxon>
        <taxon>Cnidaria</taxon>
        <taxon>Anthozoa</taxon>
        <taxon>Hexacorallia</taxon>
        <taxon>Scleractinia</taxon>
        <taxon>Fungiina</taxon>
        <taxon>Poritidae</taxon>
        <taxon>Porites</taxon>
    </lineage>
</organism>
<keyword evidence="2" id="KW-1133">Transmembrane helix</keyword>
<comment type="caution">
    <text evidence="3">The sequence shown here is derived from an EMBL/GenBank/DDBJ whole genome shotgun (WGS) entry which is preliminary data.</text>
</comment>
<proteinExistence type="predicted"/>
<keyword evidence="4" id="KW-1185">Reference proteome</keyword>
<gene>
    <name evidence="3" type="ORF">PEVE_00016127</name>
</gene>
<protein>
    <submittedName>
        <fullName evidence="3">Uncharacterized protein</fullName>
    </submittedName>
</protein>
<reference evidence="3 4" key="1">
    <citation type="submission" date="2022-05" db="EMBL/GenBank/DDBJ databases">
        <authorList>
            <consortium name="Genoscope - CEA"/>
            <person name="William W."/>
        </authorList>
    </citation>
    <scope>NUCLEOTIDE SEQUENCE [LARGE SCALE GENOMIC DNA]</scope>
</reference>
<feature type="transmembrane region" description="Helical" evidence="2">
    <location>
        <begin position="80"/>
        <end position="102"/>
    </location>
</feature>
<keyword evidence="2" id="KW-0472">Membrane</keyword>
<evidence type="ECO:0000256" key="1">
    <source>
        <dbReference type="SAM" id="MobiDB-lite"/>
    </source>
</evidence>
<feature type="region of interest" description="Disordered" evidence="1">
    <location>
        <begin position="108"/>
        <end position="139"/>
    </location>
</feature>
<keyword evidence="2" id="KW-0812">Transmembrane</keyword>
<dbReference type="Proteomes" id="UP001159427">
    <property type="component" value="Unassembled WGS sequence"/>
</dbReference>
<dbReference type="EMBL" id="CALNXI010002259">
    <property type="protein sequence ID" value="CAH3185466.1"/>
    <property type="molecule type" value="Genomic_DNA"/>
</dbReference>
<evidence type="ECO:0000256" key="2">
    <source>
        <dbReference type="SAM" id="Phobius"/>
    </source>
</evidence>
<sequence>MLIAFSISLIPRTSPYQTTVTSSVLIACLCFQLFYRPFKDSYKKVPLENTAETIVLLILHFSFVNVRYALQNQAASSSIVWMLIVVNLMVLSFIVISLILLLGKRVPTQPSGEPTHHASGASGEESAVLIEDGSEGPSK</sequence>
<feature type="transmembrane region" description="Helical" evidence="2">
    <location>
        <begin position="20"/>
        <end position="38"/>
    </location>
</feature>
<evidence type="ECO:0000313" key="3">
    <source>
        <dbReference type="EMBL" id="CAH3185466.1"/>
    </source>
</evidence>